<reference evidence="1 2" key="1">
    <citation type="submission" date="2016-03" db="EMBL/GenBank/DDBJ databases">
        <title>Trachymyrmex septentrionalis WGS genome.</title>
        <authorList>
            <person name="Nygaard S."/>
            <person name="Hu H."/>
            <person name="Boomsma J."/>
            <person name="Zhang G."/>
        </authorList>
    </citation>
    <scope>NUCLEOTIDE SEQUENCE [LARGE SCALE GENOMIC DNA]</scope>
    <source>
        <strain evidence="1">Tsep2-gDNA-1</strain>
        <tissue evidence="1">Whole body</tissue>
    </source>
</reference>
<keyword evidence="2" id="KW-1185">Reference proteome</keyword>
<gene>
    <name evidence="1" type="ORF">ALC56_14814</name>
</gene>
<sequence>IRQCNFYLFPSDADGVVEKPLLLSTYYLLSFHEAHFLNGKIRSQNISLSCKPWDRSHFGQKVPDERCLIKTMLTTLRPQHAPRRVLDRPQPWPIYGRPV</sequence>
<protein>
    <submittedName>
        <fullName evidence="1">Uncharacterized protein</fullName>
    </submittedName>
</protein>
<organism evidence="1 2">
    <name type="scientific">Trachymyrmex septentrionalis</name>
    <dbReference type="NCBI Taxonomy" id="34720"/>
    <lineage>
        <taxon>Eukaryota</taxon>
        <taxon>Metazoa</taxon>
        <taxon>Ecdysozoa</taxon>
        <taxon>Arthropoda</taxon>
        <taxon>Hexapoda</taxon>
        <taxon>Insecta</taxon>
        <taxon>Pterygota</taxon>
        <taxon>Neoptera</taxon>
        <taxon>Endopterygota</taxon>
        <taxon>Hymenoptera</taxon>
        <taxon>Apocrita</taxon>
        <taxon>Aculeata</taxon>
        <taxon>Formicoidea</taxon>
        <taxon>Formicidae</taxon>
        <taxon>Myrmicinae</taxon>
        <taxon>Trachymyrmex</taxon>
    </lineage>
</organism>
<accession>A0A195ESW1</accession>
<dbReference type="AlphaFoldDB" id="A0A195ESW1"/>
<evidence type="ECO:0000313" key="2">
    <source>
        <dbReference type="Proteomes" id="UP000078541"/>
    </source>
</evidence>
<feature type="non-terminal residue" evidence="1">
    <location>
        <position position="1"/>
    </location>
</feature>
<evidence type="ECO:0000313" key="1">
    <source>
        <dbReference type="EMBL" id="KYN31002.1"/>
    </source>
</evidence>
<name>A0A195ESW1_9HYME</name>
<dbReference type="Proteomes" id="UP000078541">
    <property type="component" value="Unassembled WGS sequence"/>
</dbReference>
<proteinExistence type="predicted"/>
<dbReference type="EMBL" id="KQ981993">
    <property type="protein sequence ID" value="KYN31002.1"/>
    <property type="molecule type" value="Genomic_DNA"/>
</dbReference>